<organism evidence="2 3">
    <name type="scientific">Kwoniella heveanensis BCC8398</name>
    <dbReference type="NCBI Taxonomy" id="1296120"/>
    <lineage>
        <taxon>Eukaryota</taxon>
        <taxon>Fungi</taxon>
        <taxon>Dikarya</taxon>
        <taxon>Basidiomycota</taxon>
        <taxon>Agaricomycotina</taxon>
        <taxon>Tremellomycetes</taxon>
        <taxon>Tremellales</taxon>
        <taxon>Cryptococcaceae</taxon>
        <taxon>Kwoniella</taxon>
    </lineage>
</organism>
<feature type="compositionally biased region" description="Low complexity" evidence="1">
    <location>
        <begin position="70"/>
        <end position="86"/>
    </location>
</feature>
<proteinExistence type="predicted"/>
<evidence type="ECO:0000256" key="1">
    <source>
        <dbReference type="SAM" id="MobiDB-lite"/>
    </source>
</evidence>
<dbReference type="EMBL" id="KV700122">
    <property type="protein sequence ID" value="OCF37712.1"/>
    <property type="molecule type" value="Genomic_DNA"/>
</dbReference>
<feature type="region of interest" description="Disordered" evidence="1">
    <location>
        <begin position="290"/>
        <end position="311"/>
    </location>
</feature>
<evidence type="ECO:0000313" key="2">
    <source>
        <dbReference type="EMBL" id="OCF37712.1"/>
    </source>
</evidence>
<feature type="region of interest" description="Disordered" evidence="1">
    <location>
        <begin position="65"/>
        <end position="95"/>
    </location>
</feature>
<reference evidence="2 3" key="1">
    <citation type="submission" date="2013-07" db="EMBL/GenBank/DDBJ databases">
        <title>The Genome Sequence of Cryptococcus heveanensis BCC8398.</title>
        <authorList>
            <consortium name="The Broad Institute Genome Sequencing Platform"/>
            <person name="Cuomo C."/>
            <person name="Litvintseva A."/>
            <person name="Chen Y."/>
            <person name="Heitman J."/>
            <person name="Sun S."/>
            <person name="Springer D."/>
            <person name="Dromer F."/>
            <person name="Young S.K."/>
            <person name="Zeng Q."/>
            <person name="Gargeya S."/>
            <person name="Fitzgerald M."/>
            <person name="Abouelleil A."/>
            <person name="Alvarado L."/>
            <person name="Berlin A.M."/>
            <person name="Chapman S.B."/>
            <person name="Dewar J."/>
            <person name="Goldberg J."/>
            <person name="Griggs A."/>
            <person name="Gujja S."/>
            <person name="Hansen M."/>
            <person name="Howarth C."/>
            <person name="Imamovic A."/>
            <person name="Larimer J."/>
            <person name="McCowan C."/>
            <person name="Murphy C."/>
            <person name="Pearson M."/>
            <person name="Priest M."/>
            <person name="Roberts A."/>
            <person name="Saif S."/>
            <person name="Shea T."/>
            <person name="Sykes S."/>
            <person name="Wortman J."/>
            <person name="Nusbaum C."/>
            <person name="Birren B."/>
        </authorList>
    </citation>
    <scope>NUCLEOTIDE SEQUENCE [LARGE SCALE GENOMIC DNA]</scope>
    <source>
        <strain evidence="2 3">BCC8398</strain>
    </source>
</reference>
<dbReference type="Proteomes" id="UP000092666">
    <property type="component" value="Unassembled WGS sequence"/>
</dbReference>
<protein>
    <submittedName>
        <fullName evidence="2">Uncharacterized protein</fullName>
    </submittedName>
</protein>
<keyword evidence="3" id="KW-1185">Reference proteome</keyword>
<sequence length="311" mass="33808">MNRHIAYDDIPSTRQASTTILSRLTTRVRDTIYDVGRGIVPRWTFPSTATLLSHLRLDRTLSRPSRAHVDAQAQAATNSSAASPSSAPDPPSEPKQKLDFVYETVAEIQPSLSQFAEVHPSSSQTLETCSSNQLRAMLDSSRVMSNAIDEHASDLQRQYAGIVAGSTRTESGMSDFYVQQRIRRDINENTGFKQQLKKHVACSLSKQLHSLMENGTIDCSAAASSAAQPAQLAYSQVARVDDRRPDGIYSIVGPQAEDNSTGAQGYTFERLIAAPTFADTSLSEYVDGAQQDTVDSTPSSRADELTATSCV</sequence>
<gene>
    <name evidence="2" type="ORF">I316_00839</name>
</gene>
<name>A0A1B9H365_9TREE</name>
<accession>A0A1B9H365</accession>
<reference evidence="3" key="2">
    <citation type="submission" date="2013-12" db="EMBL/GenBank/DDBJ databases">
        <title>Evolution of pathogenesis and genome organization in the Tremellales.</title>
        <authorList>
            <person name="Cuomo C."/>
            <person name="Litvintseva A."/>
            <person name="Heitman J."/>
            <person name="Chen Y."/>
            <person name="Sun S."/>
            <person name="Springer D."/>
            <person name="Dromer F."/>
            <person name="Young S."/>
            <person name="Zeng Q."/>
            <person name="Chapman S."/>
            <person name="Gujja S."/>
            <person name="Saif S."/>
            <person name="Birren B."/>
        </authorList>
    </citation>
    <scope>NUCLEOTIDE SEQUENCE [LARGE SCALE GENOMIC DNA]</scope>
    <source>
        <strain evidence="3">BCC8398</strain>
    </source>
</reference>
<dbReference type="AlphaFoldDB" id="A0A1B9H365"/>
<evidence type="ECO:0000313" key="3">
    <source>
        <dbReference type="Proteomes" id="UP000092666"/>
    </source>
</evidence>